<reference evidence="5 6" key="1">
    <citation type="submission" date="2017-04" db="EMBL/GenBank/DDBJ databases">
        <authorList>
            <person name="Afonso C.L."/>
            <person name="Miller P.J."/>
            <person name="Scott M.A."/>
            <person name="Spackman E."/>
            <person name="Goraichik I."/>
            <person name="Dimitrov K.M."/>
            <person name="Suarez D.L."/>
            <person name="Swayne D.E."/>
        </authorList>
    </citation>
    <scope>NUCLEOTIDE SEQUENCE [LARGE SCALE GENOMIC DNA]</scope>
    <source>
        <strain evidence="5 6">DSM 12555</strain>
    </source>
</reference>
<keyword evidence="4" id="KW-0460">Magnesium</keyword>
<dbReference type="EMBL" id="FWXH01000007">
    <property type="protein sequence ID" value="SMC24597.1"/>
    <property type="molecule type" value="Genomic_DNA"/>
</dbReference>
<evidence type="ECO:0000256" key="1">
    <source>
        <dbReference type="ARBA" id="ARBA00001946"/>
    </source>
</evidence>
<comment type="cofactor">
    <cofactor evidence="1">
        <name>Mg(2+)</name>
        <dbReference type="ChEBI" id="CHEBI:18420"/>
    </cofactor>
</comment>
<dbReference type="InterPro" id="IPR023214">
    <property type="entry name" value="HAD_sf"/>
</dbReference>
<dbReference type="SUPFAM" id="SSF56784">
    <property type="entry name" value="HAD-like"/>
    <property type="match status" value="1"/>
</dbReference>
<dbReference type="PANTHER" id="PTHR46470">
    <property type="entry name" value="N-ACYLNEURAMINATE-9-PHOSPHATASE"/>
    <property type="match status" value="1"/>
</dbReference>
<dbReference type="STRING" id="1121291.SAMN02745134_02226"/>
<dbReference type="InterPro" id="IPR006439">
    <property type="entry name" value="HAD-SF_hydro_IA"/>
</dbReference>
<proteinExistence type="predicted"/>
<dbReference type="Gene3D" id="3.40.50.1000">
    <property type="entry name" value="HAD superfamily/HAD-like"/>
    <property type="match status" value="1"/>
</dbReference>
<dbReference type="AlphaFoldDB" id="A0A1W1XL99"/>
<dbReference type="OrthoDB" id="264363at2"/>
<dbReference type="PANTHER" id="PTHR46470:SF2">
    <property type="entry name" value="GLYCERALDEHYDE 3-PHOSPHATE PHOSPHATASE"/>
    <property type="match status" value="1"/>
</dbReference>
<dbReference type="Pfam" id="PF13419">
    <property type="entry name" value="HAD_2"/>
    <property type="match status" value="1"/>
</dbReference>
<keyword evidence="6" id="KW-1185">Reference proteome</keyword>
<gene>
    <name evidence="5" type="ORF">SAMN02745134_02226</name>
</gene>
<dbReference type="RefSeq" id="WP_139796034.1">
    <property type="nucleotide sequence ID" value="NZ_FWXH01000007.1"/>
</dbReference>
<keyword evidence="3 5" id="KW-0378">Hydrolase</keyword>
<evidence type="ECO:0000313" key="6">
    <source>
        <dbReference type="Proteomes" id="UP000192468"/>
    </source>
</evidence>
<dbReference type="Proteomes" id="UP000192468">
    <property type="component" value="Unassembled WGS sequence"/>
</dbReference>
<evidence type="ECO:0000313" key="5">
    <source>
        <dbReference type="EMBL" id="SMC24597.1"/>
    </source>
</evidence>
<evidence type="ECO:0000256" key="2">
    <source>
        <dbReference type="ARBA" id="ARBA00022723"/>
    </source>
</evidence>
<sequence>MVGHDENKVIFFDIGGTLIGSPDLFHYIASKYENGDQDKISRVIREKYDEIYANKDESVFKSVNDILKIVLKEVAVDMKLEDLSSFSHEYYENFYFKKAYLYDDVLECLTELKKKKVKLIVLSDSDSDILIGELKKLDIYKYFDGFVISGDVNAYKPADKIINKALNFCNVKTKQMFMVGNSDMDILSAEKMKATSILINRRGKKINYKSEYTITSLNELIRIIYH</sequence>
<evidence type="ECO:0000256" key="4">
    <source>
        <dbReference type="ARBA" id="ARBA00022842"/>
    </source>
</evidence>
<dbReference type="SFLD" id="SFLDG01129">
    <property type="entry name" value="C1.5:_HAD__Beta-PGM__Phosphata"/>
    <property type="match status" value="1"/>
</dbReference>
<dbReference type="Gene3D" id="1.10.150.240">
    <property type="entry name" value="Putative phosphatase, domain 2"/>
    <property type="match status" value="1"/>
</dbReference>
<name>A0A1W1XL99_9CLOT</name>
<protein>
    <submittedName>
        <fullName evidence="5">Putative hydrolase of the HAD superfamily</fullName>
    </submittedName>
</protein>
<evidence type="ECO:0000256" key="3">
    <source>
        <dbReference type="ARBA" id="ARBA00022801"/>
    </source>
</evidence>
<dbReference type="InterPro" id="IPR051400">
    <property type="entry name" value="HAD-like_hydrolase"/>
</dbReference>
<accession>A0A1W1XL99</accession>
<keyword evidence="2" id="KW-0479">Metal-binding</keyword>
<dbReference type="PRINTS" id="PR00413">
    <property type="entry name" value="HADHALOGNASE"/>
</dbReference>
<dbReference type="GO" id="GO:0044281">
    <property type="term" value="P:small molecule metabolic process"/>
    <property type="evidence" value="ECO:0007669"/>
    <property type="project" value="UniProtKB-ARBA"/>
</dbReference>
<dbReference type="InterPro" id="IPR041492">
    <property type="entry name" value="HAD_2"/>
</dbReference>
<dbReference type="GO" id="GO:0046872">
    <property type="term" value="F:metal ion binding"/>
    <property type="evidence" value="ECO:0007669"/>
    <property type="project" value="UniProtKB-KW"/>
</dbReference>
<dbReference type="SFLD" id="SFLDS00003">
    <property type="entry name" value="Haloacid_Dehalogenase"/>
    <property type="match status" value="1"/>
</dbReference>
<organism evidence="5 6">
    <name type="scientific">Clostridium acidisoli DSM 12555</name>
    <dbReference type="NCBI Taxonomy" id="1121291"/>
    <lineage>
        <taxon>Bacteria</taxon>
        <taxon>Bacillati</taxon>
        <taxon>Bacillota</taxon>
        <taxon>Clostridia</taxon>
        <taxon>Eubacteriales</taxon>
        <taxon>Clostridiaceae</taxon>
        <taxon>Clostridium</taxon>
    </lineage>
</organism>
<dbReference type="InterPro" id="IPR036412">
    <property type="entry name" value="HAD-like_sf"/>
</dbReference>
<dbReference type="InterPro" id="IPR023198">
    <property type="entry name" value="PGP-like_dom2"/>
</dbReference>
<dbReference type="GO" id="GO:0016791">
    <property type="term" value="F:phosphatase activity"/>
    <property type="evidence" value="ECO:0007669"/>
    <property type="project" value="TreeGrafter"/>
</dbReference>